<keyword evidence="3" id="KW-0812">Transmembrane</keyword>
<evidence type="ECO:0000256" key="3">
    <source>
        <dbReference type="SAM" id="Phobius"/>
    </source>
</evidence>
<reference evidence="7" key="1">
    <citation type="journal article" date="2002" name="Science">
        <title>The draft genome of Ciona intestinalis: insights into chordate and vertebrate origins.</title>
        <authorList>
            <person name="Dehal P."/>
            <person name="Satou Y."/>
            <person name="Campbell R.K."/>
            <person name="Chapman J."/>
            <person name="Degnan B."/>
            <person name="De Tomaso A."/>
            <person name="Davidson B."/>
            <person name="Di Gregorio A."/>
            <person name="Gelpke M."/>
            <person name="Goodstein D.M."/>
            <person name="Harafuji N."/>
            <person name="Hastings K.E."/>
            <person name="Ho I."/>
            <person name="Hotta K."/>
            <person name="Huang W."/>
            <person name="Kawashima T."/>
            <person name="Lemaire P."/>
            <person name="Martinez D."/>
            <person name="Meinertzhagen I.A."/>
            <person name="Necula S."/>
            <person name="Nonaka M."/>
            <person name="Putnam N."/>
            <person name="Rash S."/>
            <person name="Saiga H."/>
            <person name="Satake M."/>
            <person name="Terry A."/>
            <person name="Yamada L."/>
            <person name="Wang H.G."/>
            <person name="Awazu S."/>
            <person name="Azumi K."/>
            <person name="Boore J."/>
            <person name="Branno M."/>
            <person name="Chin-Bow S."/>
            <person name="DeSantis R."/>
            <person name="Doyle S."/>
            <person name="Francino P."/>
            <person name="Keys D.N."/>
            <person name="Haga S."/>
            <person name="Hayashi H."/>
            <person name="Hino K."/>
            <person name="Imai K.S."/>
            <person name="Inaba K."/>
            <person name="Kano S."/>
            <person name="Kobayashi K."/>
            <person name="Kobayashi M."/>
            <person name="Lee B.I."/>
            <person name="Makabe K.W."/>
            <person name="Manohar C."/>
            <person name="Matassi G."/>
            <person name="Medina M."/>
            <person name="Mochizuki Y."/>
            <person name="Mount S."/>
            <person name="Morishita T."/>
            <person name="Miura S."/>
            <person name="Nakayama A."/>
            <person name="Nishizaka S."/>
            <person name="Nomoto H."/>
            <person name="Ohta F."/>
            <person name="Oishi K."/>
            <person name="Rigoutsos I."/>
            <person name="Sano M."/>
            <person name="Sasaki A."/>
            <person name="Sasakura Y."/>
            <person name="Shoguchi E."/>
            <person name="Shin-i T."/>
            <person name="Spagnuolo A."/>
            <person name="Stainier D."/>
            <person name="Suzuki M.M."/>
            <person name="Tassy O."/>
            <person name="Takatori N."/>
            <person name="Tokuoka M."/>
            <person name="Yagi K."/>
            <person name="Yoshizaki F."/>
            <person name="Wada S."/>
            <person name="Zhang C."/>
            <person name="Hyatt P.D."/>
            <person name="Larimer F."/>
            <person name="Detter C."/>
            <person name="Doggett N."/>
            <person name="Glavina T."/>
            <person name="Hawkins T."/>
            <person name="Richardson P."/>
            <person name="Lucas S."/>
            <person name="Kohara Y."/>
            <person name="Levine M."/>
            <person name="Satoh N."/>
            <person name="Rokhsar D.S."/>
        </authorList>
    </citation>
    <scope>NUCLEOTIDE SEQUENCE [LARGE SCALE GENOMIC DNA]</scope>
</reference>
<feature type="region of interest" description="Disordered" evidence="2">
    <location>
        <begin position="322"/>
        <end position="446"/>
    </location>
</feature>
<dbReference type="GO" id="GO:0030036">
    <property type="term" value="P:actin cytoskeleton organization"/>
    <property type="evidence" value="ECO:0000318"/>
    <property type="project" value="GO_Central"/>
</dbReference>
<evidence type="ECO:0000256" key="2">
    <source>
        <dbReference type="SAM" id="MobiDB-lite"/>
    </source>
</evidence>
<sequence>MGWQYVVLILCSVEIARCQNTNTFPLVNVNDSVAGVASTTQKTYTTKVRLIATTTTITAFSPAAFQTAATAFYSTTLGGAFAVVRNIVGVAGPSSTAGLPTFDVTYNVAYSFSVLQSPPVVTDQDVTTEIGTYQAVINGITNVPGSSLNNFYVFDINPSVFTFTGSSICNAAGTNCTANTVCNETLAGVTVICVSGCKMGYCQNNGTCEQASVSVAPTCTCLSKADVWFLGSTCQTRVELWMVIVAAVLAFLLIIAAILLACCCYATKRRKKEKEADTFLVNGKDQFYTNKAYLNNEAVVKPVKVEAMPRYEERNVDAYIARRRRSRSRSTSRDRHRRRERRRSDDSSRHRRHRYYDDESSRRRHRRSNSSVSSYNSFESSDSSDEENTITNATPATSTAHRAPSSTSSSTSHDSASVGVQDAGNSPIRWLETEKSPPKAGGNKLGKIDIAARKGWMPSLGPQMFDIGSQERLDKQDTLPGYGETDI</sequence>
<accession>F6PX70</accession>
<dbReference type="GO" id="GO:0005856">
    <property type="term" value="C:cytoskeleton"/>
    <property type="evidence" value="ECO:0000318"/>
    <property type="project" value="GO_Central"/>
</dbReference>
<organism evidence="6 7">
    <name type="scientific">Ciona intestinalis</name>
    <name type="common">Transparent sea squirt</name>
    <name type="synonym">Ascidia intestinalis</name>
    <dbReference type="NCBI Taxonomy" id="7719"/>
    <lineage>
        <taxon>Eukaryota</taxon>
        <taxon>Metazoa</taxon>
        <taxon>Chordata</taxon>
        <taxon>Tunicata</taxon>
        <taxon>Ascidiacea</taxon>
        <taxon>Phlebobranchia</taxon>
        <taxon>Cionidae</taxon>
        <taxon>Ciona</taxon>
    </lineage>
</organism>
<evidence type="ECO:0000256" key="4">
    <source>
        <dbReference type="SAM" id="SignalP"/>
    </source>
</evidence>
<reference evidence="6" key="3">
    <citation type="submission" date="2025-09" db="UniProtKB">
        <authorList>
            <consortium name="Ensembl"/>
        </authorList>
    </citation>
    <scope>IDENTIFICATION</scope>
</reference>
<dbReference type="GeneTree" id="ENSGT00730000110943"/>
<keyword evidence="1" id="KW-0245">EGF-like domain</keyword>
<dbReference type="GO" id="GO:0051015">
    <property type="term" value="F:actin filament binding"/>
    <property type="evidence" value="ECO:0000318"/>
    <property type="project" value="GO_Central"/>
</dbReference>
<keyword evidence="4" id="KW-0732">Signal</keyword>
<feature type="region of interest" description="Disordered" evidence="2">
    <location>
        <begin position="458"/>
        <end position="487"/>
    </location>
</feature>
<feature type="domain" description="EGF-like" evidence="5">
    <location>
        <begin position="194"/>
        <end position="235"/>
    </location>
</feature>
<dbReference type="RefSeq" id="XP_026694870.1">
    <property type="nucleotide sequence ID" value="XM_026839069.1"/>
</dbReference>
<dbReference type="Ensembl" id="ENSCINT00000013056.3">
    <property type="protein sequence ID" value="ENSCINP00000013056.3"/>
    <property type="gene ID" value="ENSCING00000001771.3"/>
</dbReference>
<dbReference type="HOGENOM" id="CLU_560140_0_0_1"/>
<dbReference type="AlphaFoldDB" id="F6PX70"/>
<evidence type="ECO:0000313" key="6">
    <source>
        <dbReference type="Ensembl" id="ENSCINP00000013056.3"/>
    </source>
</evidence>
<comment type="caution">
    <text evidence="1">Lacks conserved residue(s) required for the propagation of feature annotation.</text>
</comment>
<feature type="disulfide bond" evidence="1">
    <location>
        <begin position="202"/>
        <end position="219"/>
    </location>
</feature>
<evidence type="ECO:0000259" key="5">
    <source>
        <dbReference type="PROSITE" id="PS50026"/>
    </source>
</evidence>
<proteinExistence type="predicted"/>
<reference evidence="6" key="2">
    <citation type="submission" date="2025-08" db="UniProtKB">
        <authorList>
            <consortium name="Ensembl"/>
        </authorList>
    </citation>
    <scope>IDENTIFICATION</scope>
</reference>
<keyword evidence="3" id="KW-0472">Membrane</keyword>
<dbReference type="InterPro" id="IPR000742">
    <property type="entry name" value="EGF"/>
</dbReference>
<dbReference type="KEGG" id="cin:100182499"/>
<accession>A0A1W2W060</accession>
<dbReference type="PROSITE" id="PS50026">
    <property type="entry name" value="EGF_3"/>
    <property type="match status" value="1"/>
</dbReference>
<dbReference type="GeneID" id="100182499"/>
<protein>
    <submittedName>
        <fullName evidence="6">Uncharacterized LOC100182499</fullName>
    </submittedName>
</protein>
<dbReference type="Proteomes" id="UP000008144">
    <property type="component" value="Unassembled WGS sequence"/>
</dbReference>
<feature type="compositionally biased region" description="Low complexity" evidence="2">
    <location>
        <begin position="369"/>
        <end position="381"/>
    </location>
</feature>
<evidence type="ECO:0000256" key="1">
    <source>
        <dbReference type="PROSITE-ProRule" id="PRU00076"/>
    </source>
</evidence>
<name>F6PX70_CIOIN</name>
<evidence type="ECO:0000313" key="7">
    <source>
        <dbReference type="Proteomes" id="UP000008144"/>
    </source>
</evidence>
<keyword evidence="1" id="KW-1015">Disulfide bond</keyword>
<feature type="signal peptide" evidence="4">
    <location>
        <begin position="1"/>
        <end position="18"/>
    </location>
</feature>
<feature type="chain" id="PRO_5014089859" evidence="4">
    <location>
        <begin position="19"/>
        <end position="487"/>
    </location>
</feature>
<feature type="transmembrane region" description="Helical" evidence="3">
    <location>
        <begin position="240"/>
        <end position="266"/>
    </location>
</feature>
<feature type="compositionally biased region" description="Low complexity" evidence="2">
    <location>
        <begin position="393"/>
        <end position="417"/>
    </location>
</feature>
<gene>
    <name evidence="6" type="primary">LOC100182499</name>
</gene>
<keyword evidence="3" id="KW-1133">Transmembrane helix</keyword>
<feature type="compositionally biased region" description="Basic residues" evidence="2">
    <location>
        <begin position="322"/>
        <end position="341"/>
    </location>
</feature>
<keyword evidence="7" id="KW-1185">Reference proteome</keyword>
<dbReference type="OrthoDB" id="10659180at2759"/>
<dbReference type="InParanoid" id="F6PX70"/>